<keyword evidence="1" id="KW-0472">Membrane</keyword>
<organism evidence="2 3">
    <name type="scientific">Sphaerochaeta halotolerans</name>
    <dbReference type="NCBI Taxonomy" id="2293840"/>
    <lineage>
        <taxon>Bacteria</taxon>
        <taxon>Pseudomonadati</taxon>
        <taxon>Spirochaetota</taxon>
        <taxon>Spirochaetia</taxon>
        <taxon>Spirochaetales</taxon>
        <taxon>Sphaerochaetaceae</taxon>
        <taxon>Sphaerochaeta</taxon>
    </lineage>
</organism>
<dbReference type="Proteomes" id="UP000264002">
    <property type="component" value="Unassembled WGS sequence"/>
</dbReference>
<dbReference type="OrthoDB" id="369994at2"/>
<sequence>MYEVVTITKNISPDKVEVVCNSSACEGCKGSTFCNTKGKKFEVWNENKLLLDEGQEVEIFLKPSRTIAGTLITLIAPLLLFPIGYFLAVAAGLGEGPSFLIALGGIALGFVGVWIYFKKQKNHYLPVVASALSQESED</sequence>
<keyword evidence="1" id="KW-1133">Transmembrane helix</keyword>
<accession>A0A372MI25</accession>
<proteinExistence type="predicted"/>
<dbReference type="AlphaFoldDB" id="A0A372MI25"/>
<reference evidence="3" key="1">
    <citation type="submission" date="2018-08" db="EMBL/GenBank/DDBJ databases">
        <authorList>
            <person name="Grouzdev D.S."/>
            <person name="Krutkina M.S."/>
        </authorList>
    </citation>
    <scope>NUCLEOTIDE SEQUENCE [LARGE SCALE GENOMIC DNA]</scope>
    <source>
        <strain evidence="3">4-11</strain>
    </source>
</reference>
<dbReference type="EMBL" id="QUWK01000007">
    <property type="protein sequence ID" value="RFU94830.1"/>
    <property type="molecule type" value="Genomic_DNA"/>
</dbReference>
<evidence type="ECO:0000313" key="2">
    <source>
        <dbReference type="EMBL" id="RFU94830.1"/>
    </source>
</evidence>
<comment type="caution">
    <text evidence="2">The sequence shown here is derived from an EMBL/GenBank/DDBJ whole genome shotgun (WGS) entry which is preliminary data.</text>
</comment>
<keyword evidence="1" id="KW-0812">Transmembrane</keyword>
<gene>
    <name evidence="2" type="ORF">DYP60_08255</name>
</gene>
<dbReference type="Pfam" id="PF04246">
    <property type="entry name" value="RseC_MucC"/>
    <property type="match status" value="1"/>
</dbReference>
<dbReference type="RefSeq" id="WP_117330527.1">
    <property type="nucleotide sequence ID" value="NZ_QUWK01000007.1"/>
</dbReference>
<protein>
    <submittedName>
        <fullName evidence="2">Fis family transcriptional regulator</fullName>
    </submittedName>
</protein>
<evidence type="ECO:0000313" key="3">
    <source>
        <dbReference type="Proteomes" id="UP000264002"/>
    </source>
</evidence>
<evidence type="ECO:0000256" key="1">
    <source>
        <dbReference type="SAM" id="Phobius"/>
    </source>
</evidence>
<feature type="transmembrane region" description="Helical" evidence="1">
    <location>
        <begin position="99"/>
        <end position="117"/>
    </location>
</feature>
<name>A0A372MI25_9SPIR</name>
<keyword evidence="3" id="KW-1185">Reference proteome</keyword>
<reference evidence="2 3" key="2">
    <citation type="submission" date="2018-09" db="EMBL/GenBank/DDBJ databases">
        <title>Genome of Sphaerochaeta halotolerans strain 4-11.</title>
        <authorList>
            <person name="Nazina T.N."/>
            <person name="Sokolova D.S."/>
        </authorList>
    </citation>
    <scope>NUCLEOTIDE SEQUENCE [LARGE SCALE GENOMIC DNA]</scope>
    <source>
        <strain evidence="2 3">4-11</strain>
    </source>
</reference>
<feature type="transmembrane region" description="Helical" evidence="1">
    <location>
        <begin position="71"/>
        <end position="93"/>
    </location>
</feature>